<gene>
    <name evidence="2" type="ORF">ECPE_LOCUS8528</name>
</gene>
<dbReference type="AlphaFoldDB" id="A0A183ANJ3"/>
<keyword evidence="1" id="KW-0812">Transmembrane</keyword>
<dbReference type="OrthoDB" id="1726658at2759"/>
<dbReference type="WBParaSite" id="ECPE_0000855401-mRNA-1">
    <property type="protein sequence ID" value="ECPE_0000855401-mRNA-1"/>
    <property type="gene ID" value="ECPE_0000855401"/>
</dbReference>
<reference evidence="4" key="1">
    <citation type="submission" date="2016-06" db="UniProtKB">
        <authorList>
            <consortium name="WormBaseParasite"/>
        </authorList>
    </citation>
    <scope>IDENTIFICATION</scope>
</reference>
<feature type="transmembrane region" description="Helical" evidence="1">
    <location>
        <begin position="105"/>
        <end position="125"/>
    </location>
</feature>
<dbReference type="InterPro" id="IPR036397">
    <property type="entry name" value="RNaseH_sf"/>
</dbReference>
<reference evidence="2 3" key="2">
    <citation type="submission" date="2018-11" db="EMBL/GenBank/DDBJ databases">
        <authorList>
            <consortium name="Pathogen Informatics"/>
        </authorList>
    </citation>
    <scope>NUCLEOTIDE SEQUENCE [LARGE SCALE GENOMIC DNA]</scope>
    <source>
        <strain evidence="2 3">Egypt</strain>
    </source>
</reference>
<protein>
    <submittedName>
        <fullName evidence="4">ABC transmembrane type-1 domain-containing protein</fullName>
    </submittedName>
</protein>
<accession>A0A183ANJ3</accession>
<feature type="transmembrane region" description="Helical" evidence="1">
    <location>
        <begin position="67"/>
        <end position="85"/>
    </location>
</feature>
<evidence type="ECO:0000313" key="3">
    <source>
        <dbReference type="Proteomes" id="UP000272942"/>
    </source>
</evidence>
<dbReference type="GO" id="GO:0003676">
    <property type="term" value="F:nucleic acid binding"/>
    <property type="evidence" value="ECO:0007669"/>
    <property type="project" value="InterPro"/>
</dbReference>
<evidence type="ECO:0000256" key="1">
    <source>
        <dbReference type="SAM" id="Phobius"/>
    </source>
</evidence>
<dbReference type="Gene3D" id="3.30.420.10">
    <property type="entry name" value="Ribonuclease H-like superfamily/Ribonuclease H"/>
    <property type="match status" value="1"/>
</dbReference>
<evidence type="ECO:0000313" key="4">
    <source>
        <dbReference type="WBParaSite" id="ECPE_0000855401-mRNA-1"/>
    </source>
</evidence>
<proteinExistence type="predicted"/>
<keyword evidence="3" id="KW-1185">Reference proteome</keyword>
<evidence type="ECO:0000313" key="2">
    <source>
        <dbReference type="EMBL" id="VDP83713.1"/>
    </source>
</evidence>
<organism evidence="4">
    <name type="scientific">Echinostoma caproni</name>
    <dbReference type="NCBI Taxonomy" id="27848"/>
    <lineage>
        <taxon>Eukaryota</taxon>
        <taxon>Metazoa</taxon>
        <taxon>Spiralia</taxon>
        <taxon>Lophotrochozoa</taxon>
        <taxon>Platyhelminthes</taxon>
        <taxon>Trematoda</taxon>
        <taxon>Digenea</taxon>
        <taxon>Plagiorchiida</taxon>
        <taxon>Echinostomata</taxon>
        <taxon>Echinostomatoidea</taxon>
        <taxon>Echinostomatidae</taxon>
        <taxon>Echinostoma</taxon>
    </lineage>
</organism>
<keyword evidence="1" id="KW-0472">Membrane</keyword>
<name>A0A183ANJ3_9TREM</name>
<keyword evidence="1" id="KW-1133">Transmembrane helix</keyword>
<dbReference type="Proteomes" id="UP000272942">
    <property type="component" value="Unassembled WGS sequence"/>
</dbReference>
<sequence>MSDASYLQMLHDDVVPAIRRIETEVGTTVRFQHDGAPPHNALLVRSFLDTEFYGVNAIIAKFHVHDFYSVAIFVAVSSFGVYVSVSNENILDAQKAFVSLSLFNILRFPLFMFPMIASTLVQAYIGSKIDQIALLVPIKDMAYPPYAFRASQAHIGEVTSTKPCEKL</sequence>
<dbReference type="EMBL" id="UZAN01046099">
    <property type="protein sequence ID" value="VDP83713.1"/>
    <property type="molecule type" value="Genomic_DNA"/>
</dbReference>